<feature type="domain" description="DUF3492" evidence="1">
    <location>
        <begin position="6"/>
        <end position="259"/>
    </location>
</feature>
<keyword evidence="3" id="KW-1185">Reference proteome</keyword>
<dbReference type="NCBIfam" id="NF038011">
    <property type="entry name" value="PelF"/>
    <property type="match status" value="1"/>
</dbReference>
<dbReference type="PANTHER" id="PTHR12526:SF608">
    <property type="entry name" value="PELF"/>
    <property type="match status" value="1"/>
</dbReference>
<evidence type="ECO:0000259" key="1">
    <source>
        <dbReference type="Pfam" id="PF11997"/>
    </source>
</evidence>
<dbReference type="AlphaFoldDB" id="A0A841RCJ2"/>
<reference evidence="2 3" key="1">
    <citation type="submission" date="2020-08" db="EMBL/GenBank/DDBJ databases">
        <title>Genomic Encyclopedia of Type Strains, Phase IV (KMG-IV): sequencing the most valuable type-strain genomes for metagenomic binning, comparative biology and taxonomic classification.</title>
        <authorList>
            <person name="Goeker M."/>
        </authorList>
    </citation>
    <scope>NUCLEOTIDE SEQUENCE [LARGE SCALE GENOMIC DNA]</scope>
    <source>
        <strain evidence="2 3">DSM 2461</strain>
    </source>
</reference>
<evidence type="ECO:0000313" key="2">
    <source>
        <dbReference type="EMBL" id="MBB6480589.1"/>
    </source>
</evidence>
<dbReference type="SUPFAM" id="SSF53756">
    <property type="entry name" value="UDP-Glycosyltransferase/glycogen phosphorylase"/>
    <property type="match status" value="1"/>
</dbReference>
<dbReference type="GO" id="GO:0016740">
    <property type="term" value="F:transferase activity"/>
    <property type="evidence" value="ECO:0007669"/>
    <property type="project" value="UniProtKB-KW"/>
</dbReference>
<proteinExistence type="predicted"/>
<comment type="caution">
    <text evidence="2">The sequence shown here is derived from an EMBL/GenBank/DDBJ whole genome shotgun (WGS) entry which is preliminary data.</text>
</comment>
<protein>
    <submittedName>
        <fullName evidence="2">Glycosyltransferase involved in cell wall biosynthesis</fullName>
    </submittedName>
</protein>
<organism evidence="2 3">
    <name type="scientific">Spirochaeta isovalerica</name>
    <dbReference type="NCBI Taxonomy" id="150"/>
    <lineage>
        <taxon>Bacteria</taxon>
        <taxon>Pseudomonadati</taxon>
        <taxon>Spirochaetota</taxon>
        <taxon>Spirochaetia</taxon>
        <taxon>Spirochaetales</taxon>
        <taxon>Spirochaetaceae</taxon>
        <taxon>Spirochaeta</taxon>
    </lineage>
</organism>
<dbReference type="Proteomes" id="UP000587760">
    <property type="component" value="Unassembled WGS sequence"/>
</dbReference>
<evidence type="ECO:0000313" key="3">
    <source>
        <dbReference type="Proteomes" id="UP000587760"/>
    </source>
</evidence>
<dbReference type="Pfam" id="PF11997">
    <property type="entry name" value="DUF3492"/>
    <property type="match status" value="1"/>
</dbReference>
<dbReference type="RefSeq" id="WP_184746847.1">
    <property type="nucleotide sequence ID" value="NZ_JACHGJ010000003.1"/>
</dbReference>
<dbReference type="PANTHER" id="PTHR12526">
    <property type="entry name" value="GLYCOSYLTRANSFERASE"/>
    <property type="match status" value="1"/>
</dbReference>
<dbReference type="Pfam" id="PF13692">
    <property type="entry name" value="Glyco_trans_1_4"/>
    <property type="match status" value="1"/>
</dbReference>
<accession>A0A841RCJ2</accession>
<keyword evidence="2" id="KW-0808">Transferase</keyword>
<dbReference type="InterPro" id="IPR047691">
    <property type="entry name" value="PelF-like"/>
</dbReference>
<dbReference type="EMBL" id="JACHGJ010000003">
    <property type="protein sequence ID" value="MBB6480589.1"/>
    <property type="molecule type" value="Genomic_DNA"/>
</dbReference>
<gene>
    <name evidence="2" type="ORF">HNR50_002252</name>
</gene>
<name>A0A841RCJ2_9SPIO</name>
<sequence length="464" mass="53643">MKSRLRVCFVLEGSYPYITGGVSSWVHDLIKGMPEVDFLLFSISPEEEQTLKYELPANVVEHKDILLSEKRKIRGKMKNRKKTLGLIREMHKNIRGAGKIELNEIIANMPGDYYAYLDSVNSPQGWDMIVSSNRKNNPMYSFSDYFWAWRSSHNMIFTILGSSPPEADIYHAVSTGYAGLISIVAKLRFNKPFLLTEHGLYHKEREMELRKATFIRGYQRDMWIKIYNGLSRMAYQHCDISTSLFEHNRQISLQLGAGEDKSLVIPNGIDIERYASVKREKREGFHIGLVGRVVPIKDIKTFITMAKIVHSTNKDAVFYCIGPTDEDEAYYEDCVRLVDNFNLNDVFHFTGRQNVLEYYSFLDVMLLTSVREAQPLVILEGWAAGVPCVATKVGNVPEMLDYDENYLASSKDAEKLAYCVNYIRKNPEDVAERMERNREKLYCLYNKNDLYDTYRNLYKKLTGD</sequence>
<dbReference type="InterPro" id="IPR022622">
    <property type="entry name" value="DUF3492"/>
</dbReference>
<dbReference type="Gene3D" id="3.40.50.2000">
    <property type="entry name" value="Glycogen Phosphorylase B"/>
    <property type="match status" value="2"/>
</dbReference>